<evidence type="ECO:0000313" key="3">
    <source>
        <dbReference type="EMBL" id="MFC5828791.1"/>
    </source>
</evidence>
<proteinExistence type="predicted"/>
<keyword evidence="1" id="KW-0238">DNA-binding</keyword>
<sequence length="145" mass="16160">MSINGCPNPDSWPIYAQALRDWVMFLAEHGVEVFDTRTRLKMALGVYAAHRGFGPVRARFKASTWNQHVSILATFYRWAVDEEYAAAQSSTAGTRALVFRTHGQCRARHDELQNRASRRTQPGKICPNPDIAADASPPPHKDAPG</sequence>
<gene>
    <name evidence="3" type="ORF">ACFPZ3_33405</name>
</gene>
<dbReference type="RefSeq" id="WP_379518290.1">
    <property type="nucleotide sequence ID" value="NZ_JBHSPA010000041.1"/>
</dbReference>
<keyword evidence="4" id="KW-1185">Reference proteome</keyword>
<accession>A0ABW1CWI4</accession>
<dbReference type="Proteomes" id="UP001596058">
    <property type="component" value="Unassembled WGS sequence"/>
</dbReference>
<feature type="region of interest" description="Disordered" evidence="2">
    <location>
        <begin position="110"/>
        <end position="145"/>
    </location>
</feature>
<comment type="caution">
    <text evidence="3">The sequence shown here is derived from an EMBL/GenBank/DDBJ whole genome shotgun (WGS) entry which is preliminary data.</text>
</comment>
<evidence type="ECO:0000256" key="1">
    <source>
        <dbReference type="ARBA" id="ARBA00023125"/>
    </source>
</evidence>
<dbReference type="EMBL" id="JBHSPA010000041">
    <property type="protein sequence ID" value="MFC5828791.1"/>
    <property type="molecule type" value="Genomic_DNA"/>
</dbReference>
<evidence type="ECO:0008006" key="5">
    <source>
        <dbReference type="Google" id="ProtNLM"/>
    </source>
</evidence>
<dbReference type="Gene3D" id="1.10.150.130">
    <property type="match status" value="1"/>
</dbReference>
<dbReference type="InterPro" id="IPR010998">
    <property type="entry name" value="Integrase_recombinase_N"/>
</dbReference>
<evidence type="ECO:0000313" key="4">
    <source>
        <dbReference type="Proteomes" id="UP001596058"/>
    </source>
</evidence>
<name>A0ABW1CWI4_9ACTN</name>
<organism evidence="3 4">
    <name type="scientific">Nonomuraea insulae</name>
    <dbReference type="NCBI Taxonomy" id="1616787"/>
    <lineage>
        <taxon>Bacteria</taxon>
        <taxon>Bacillati</taxon>
        <taxon>Actinomycetota</taxon>
        <taxon>Actinomycetes</taxon>
        <taxon>Streptosporangiales</taxon>
        <taxon>Streptosporangiaceae</taxon>
        <taxon>Nonomuraea</taxon>
    </lineage>
</organism>
<reference evidence="4" key="1">
    <citation type="journal article" date="2019" name="Int. J. Syst. Evol. Microbiol.">
        <title>The Global Catalogue of Microorganisms (GCM) 10K type strain sequencing project: providing services to taxonomists for standard genome sequencing and annotation.</title>
        <authorList>
            <consortium name="The Broad Institute Genomics Platform"/>
            <consortium name="The Broad Institute Genome Sequencing Center for Infectious Disease"/>
            <person name="Wu L."/>
            <person name="Ma J."/>
        </authorList>
    </citation>
    <scope>NUCLEOTIDE SEQUENCE [LARGE SCALE GENOMIC DNA]</scope>
    <source>
        <strain evidence="4">CCUG 53903</strain>
    </source>
</reference>
<evidence type="ECO:0000256" key="2">
    <source>
        <dbReference type="SAM" id="MobiDB-lite"/>
    </source>
</evidence>
<protein>
    <recommendedName>
        <fullName evidence="5">Phage integrase family protein with SAM-like domain</fullName>
    </recommendedName>
</protein>